<proteinExistence type="predicted"/>
<accession>A0A517DZ62</accession>
<dbReference type="KEGG" id="sted:SPTER_40600"/>
<protein>
    <submittedName>
        <fullName evidence="2">Uncharacterized protein</fullName>
    </submittedName>
</protein>
<name>A0A517DZ62_9FIRM</name>
<evidence type="ECO:0000256" key="1">
    <source>
        <dbReference type="SAM" id="Phobius"/>
    </source>
</evidence>
<dbReference type="Proteomes" id="UP000320776">
    <property type="component" value="Chromosome"/>
</dbReference>
<dbReference type="AlphaFoldDB" id="A0A517DZ62"/>
<reference evidence="2 3" key="1">
    <citation type="submission" date="2019-02" db="EMBL/GenBank/DDBJ databases">
        <title>Closed genome of Sporomusa termitida DSM 4440.</title>
        <authorList>
            <person name="Poehlein A."/>
            <person name="Daniel R."/>
        </authorList>
    </citation>
    <scope>NUCLEOTIDE SEQUENCE [LARGE SCALE GENOMIC DNA]</scope>
    <source>
        <strain evidence="2 3">DSM 4440</strain>
    </source>
</reference>
<dbReference type="OrthoDB" id="1672743at2"/>
<evidence type="ECO:0000313" key="2">
    <source>
        <dbReference type="EMBL" id="QDR82631.1"/>
    </source>
</evidence>
<keyword evidence="1" id="KW-0472">Membrane</keyword>
<organism evidence="2 3">
    <name type="scientific">Sporomusa termitida</name>
    <dbReference type="NCBI Taxonomy" id="2377"/>
    <lineage>
        <taxon>Bacteria</taxon>
        <taxon>Bacillati</taxon>
        <taxon>Bacillota</taxon>
        <taxon>Negativicutes</taxon>
        <taxon>Selenomonadales</taxon>
        <taxon>Sporomusaceae</taxon>
        <taxon>Sporomusa</taxon>
    </lineage>
</organism>
<keyword evidence="1" id="KW-1133">Transmembrane helix</keyword>
<dbReference type="EMBL" id="CP036259">
    <property type="protein sequence ID" value="QDR82631.1"/>
    <property type="molecule type" value="Genomic_DNA"/>
</dbReference>
<dbReference type="RefSeq" id="WP_144352004.1">
    <property type="nucleotide sequence ID" value="NZ_CP036259.1"/>
</dbReference>
<keyword evidence="1" id="KW-0812">Transmembrane</keyword>
<evidence type="ECO:0000313" key="3">
    <source>
        <dbReference type="Proteomes" id="UP000320776"/>
    </source>
</evidence>
<feature type="transmembrane region" description="Helical" evidence="1">
    <location>
        <begin position="21"/>
        <end position="41"/>
    </location>
</feature>
<gene>
    <name evidence="2" type="ORF">SPTER_40600</name>
</gene>
<keyword evidence="3" id="KW-1185">Reference proteome</keyword>
<sequence>MSEEQQSVLVEPPLKWSKKKIVLFIVVLALLAGAILFQFAAGKVKTALEQSLLVAANEAVNGQITADGFDLSILGSAVIKEVQVLDAAGQPLARLKRLHISYNWSDLLKGQVGPQLIKAVTVEKPEFWVALHQDRLNWDGLLKEKTDEQSDLAWLVTIKDGKLHLTTDSLAKTVDQLTGEVDLRRKNQIRLAATGKLEQAALRLDGLWGTPDIAEITLSAAQLDLATLGLTAADDPIQVTGGSLDELTVKVGKDATGTTLLKALAGRISGVSTTGALALTQGSAQFEKQADTIQVVNGQALYQGQAITAAGQVLTAPAGDKTLDFDIQLPAGDPAVLLSGLQAGGVLAAQGKVTGSVLSPVLSGNFSLGSLQFGNIIISSINGTFTFVQQTLQLLTAQGATLGGSVLANGEIFPDTQQFTLSLAGSGLDASQLTEKDVKGPLAFTGTAAGSAAAATVQGCFTIANGTAYGLSFHTLTGNFLKQGTAEAEISNLAIHTDFGVFYPEQLNQSLVEKLRERKLPATRTEIKEKVTEKIFDKLFR</sequence>